<dbReference type="Pfam" id="PF01695">
    <property type="entry name" value="IstB_IS21"/>
    <property type="match status" value="1"/>
</dbReference>
<feature type="domain" description="IstB-like ATP-binding" evidence="1">
    <location>
        <begin position="94"/>
        <end position="229"/>
    </location>
</feature>
<proteinExistence type="predicted"/>
<protein>
    <submittedName>
        <fullName evidence="2">DNA replication protein DnaC</fullName>
    </submittedName>
</protein>
<organism evidence="2 3">
    <name type="scientific">Clostridium beijerinckii</name>
    <name type="common">Clostridium MP</name>
    <dbReference type="NCBI Taxonomy" id="1520"/>
    <lineage>
        <taxon>Bacteria</taxon>
        <taxon>Bacillati</taxon>
        <taxon>Bacillota</taxon>
        <taxon>Clostridia</taxon>
        <taxon>Eubacteriales</taxon>
        <taxon>Clostridiaceae</taxon>
        <taxon>Clostridium</taxon>
    </lineage>
</organism>
<dbReference type="PANTHER" id="PTHR30050">
    <property type="entry name" value="CHROMOSOMAL REPLICATION INITIATOR PROTEIN DNAA"/>
    <property type="match status" value="1"/>
</dbReference>
<evidence type="ECO:0000313" key="3">
    <source>
        <dbReference type="Proteomes" id="UP000821656"/>
    </source>
</evidence>
<name>A0A9Q5CMJ3_CLOBE</name>
<dbReference type="GO" id="GO:0006260">
    <property type="term" value="P:DNA replication"/>
    <property type="evidence" value="ECO:0007669"/>
    <property type="project" value="TreeGrafter"/>
</dbReference>
<comment type="caution">
    <text evidence="2">The sequence shown here is derived from an EMBL/GenBank/DDBJ whole genome shotgun (WGS) entry which is preliminary data.</text>
</comment>
<gene>
    <name evidence="2" type="ORF">DFH45_005039</name>
</gene>
<dbReference type="PANTHER" id="PTHR30050:SF10">
    <property type="entry name" value="PHAGE-LIKE ELEMENT PBSX PROTEIN XKDC"/>
    <property type="match status" value="1"/>
</dbReference>
<evidence type="ECO:0000313" key="2">
    <source>
        <dbReference type="EMBL" id="NRV12076.1"/>
    </source>
</evidence>
<dbReference type="SUPFAM" id="SSF52540">
    <property type="entry name" value="P-loop containing nucleoside triphosphate hydrolases"/>
    <property type="match status" value="1"/>
</dbReference>
<dbReference type="GO" id="GO:0005524">
    <property type="term" value="F:ATP binding"/>
    <property type="evidence" value="ECO:0007669"/>
    <property type="project" value="InterPro"/>
</dbReference>
<dbReference type="CDD" id="cd00009">
    <property type="entry name" value="AAA"/>
    <property type="match status" value="1"/>
</dbReference>
<dbReference type="Gene3D" id="3.40.50.300">
    <property type="entry name" value="P-loop containing nucleotide triphosphate hydrolases"/>
    <property type="match status" value="1"/>
</dbReference>
<dbReference type="InterPro" id="IPR002611">
    <property type="entry name" value="IstB_ATP-bd"/>
</dbReference>
<dbReference type="Proteomes" id="UP000821656">
    <property type="component" value="Unassembled WGS sequence"/>
</dbReference>
<accession>A0A9Q5CMJ3</accession>
<evidence type="ECO:0000259" key="1">
    <source>
        <dbReference type="Pfam" id="PF01695"/>
    </source>
</evidence>
<dbReference type="AlphaFoldDB" id="A0A9Q5CMJ3"/>
<dbReference type="InterPro" id="IPR027417">
    <property type="entry name" value="P-loop_NTPase"/>
</dbReference>
<dbReference type="EMBL" id="JABSXK010000001">
    <property type="protein sequence ID" value="NRV12076.1"/>
    <property type="molecule type" value="Genomic_DNA"/>
</dbReference>
<sequence>MGLEAMERVTQQIKMNLQDSSRRNRENLQKLNERGLKQTSYKCDKCCDTGWILIPQEHMQPLAVACECRKIEKLKNEWKYSGINVEQSKLTFSSFEVWNNASQRMKDTAAAYCTDFDEIKDNRRNSILLCGQVGSGKTHCSIAVALNFLKQRIKVLYMPYRDVITKIKQNMIDEEYYTKTISKYQLCEVLLIDDLFKGKINETDTNIMFEIINYRYLNFLPIIVSSEFSIDRLLTFDEGVASRIYEMSKDYVVEVEKDIRNNYRLK</sequence>
<reference evidence="2" key="1">
    <citation type="submission" date="2020-05" db="EMBL/GenBank/DDBJ databases">
        <title>Genomic insights into acetone-butanol-ethanol (ABE) fermentation by sequencing solventogenic clostridia strains.</title>
        <authorList>
            <person name="Brown S."/>
        </authorList>
    </citation>
    <scope>NUCLEOTIDE SEQUENCE</scope>
    <source>
        <strain evidence="2">DJ126</strain>
    </source>
</reference>